<evidence type="ECO:0000313" key="7">
    <source>
        <dbReference type="EMBL" id="VAW65998.1"/>
    </source>
</evidence>
<organism evidence="7">
    <name type="scientific">hydrothermal vent metagenome</name>
    <dbReference type="NCBI Taxonomy" id="652676"/>
    <lineage>
        <taxon>unclassified sequences</taxon>
        <taxon>metagenomes</taxon>
        <taxon>ecological metagenomes</taxon>
    </lineage>
</organism>
<feature type="domain" description="RecF/RecN/SMC N-terminal" evidence="6">
    <location>
        <begin position="3"/>
        <end position="350"/>
    </location>
</feature>
<evidence type="ECO:0000256" key="2">
    <source>
        <dbReference type="ARBA" id="ARBA00022705"/>
    </source>
</evidence>
<keyword evidence="4" id="KW-0067">ATP-binding</keyword>
<evidence type="ECO:0000256" key="1">
    <source>
        <dbReference type="ARBA" id="ARBA00022490"/>
    </source>
</evidence>
<dbReference type="SUPFAM" id="SSF52540">
    <property type="entry name" value="P-loop containing nucleoside triphosphate hydrolases"/>
    <property type="match status" value="1"/>
</dbReference>
<dbReference type="Gene3D" id="3.40.50.300">
    <property type="entry name" value="P-loop containing nucleotide triphosphate hydrolases"/>
    <property type="match status" value="1"/>
</dbReference>
<dbReference type="InterPro" id="IPR001238">
    <property type="entry name" value="DNA-binding_RecF"/>
</dbReference>
<dbReference type="PANTHER" id="PTHR32182">
    <property type="entry name" value="DNA REPLICATION AND REPAIR PROTEIN RECF"/>
    <property type="match status" value="1"/>
</dbReference>
<accession>A0A3B0XCF9</accession>
<keyword evidence="3" id="KW-0547">Nucleotide-binding</keyword>
<gene>
    <name evidence="7" type="ORF">MNBD_GAMMA08-1686</name>
</gene>
<keyword evidence="1" id="KW-0963">Cytoplasm</keyword>
<dbReference type="AlphaFoldDB" id="A0A3B0XCF9"/>
<evidence type="ECO:0000256" key="4">
    <source>
        <dbReference type="ARBA" id="ARBA00022840"/>
    </source>
</evidence>
<evidence type="ECO:0000256" key="5">
    <source>
        <dbReference type="ARBA" id="ARBA00023125"/>
    </source>
</evidence>
<dbReference type="Pfam" id="PF02463">
    <property type="entry name" value="SMC_N"/>
    <property type="match status" value="1"/>
</dbReference>
<keyword evidence="5" id="KW-0238">DNA-binding</keyword>
<dbReference type="EMBL" id="UOFH01000335">
    <property type="protein sequence ID" value="VAW65998.1"/>
    <property type="molecule type" value="Genomic_DNA"/>
</dbReference>
<sequence>MGLSSLEINHFRNLQSVKIKPDADLNLIIGKNAAGKTSLLEAIFYLSYGRSFRSSQIKHLIAYDEASFRLICNLDDTTTRIGLQRDFKEQTIRVNREPISRISELSTLLPVLVLHPDSHQLITAGPENRRQFMDWGVFHVEHHFIVSWKKYKKALSQRNAALRLQQPDKLCSLWNKELIEHALLIEKYRRTYLNEISEKVEQLSKELFPDILISLTYKRGWPDDIDFEDYLNQSLFKDRDKGFTQSGPHRADIKITVNGKSAQSSISRGQQKKLVSLLKIAQLSFFSKLSERRCILLYDDLPAELDESNQNKILSILSKLNIQLFVTAIERHQINYKNWKSHKVFHVEHGNITEIE</sequence>
<dbReference type="PANTHER" id="PTHR32182:SF0">
    <property type="entry name" value="DNA REPLICATION AND REPAIR PROTEIN RECF"/>
    <property type="match status" value="1"/>
</dbReference>
<dbReference type="InterPro" id="IPR003395">
    <property type="entry name" value="RecF/RecN/SMC_N"/>
</dbReference>
<keyword evidence="2" id="KW-0235">DNA replication</keyword>
<dbReference type="InterPro" id="IPR027417">
    <property type="entry name" value="P-loop_NTPase"/>
</dbReference>
<dbReference type="GO" id="GO:0006260">
    <property type="term" value="P:DNA replication"/>
    <property type="evidence" value="ECO:0007669"/>
    <property type="project" value="UniProtKB-KW"/>
</dbReference>
<dbReference type="GO" id="GO:0003697">
    <property type="term" value="F:single-stranded DNA binding"/>
    <property type="evidence" value="ECO:0007669"/>
    <property type="project" value="InterPro"/>
</dbReference>
<proteinExistence type="inferred from homology"/>
<dbReference type="Gene3D" id="1.20.1050.90">
    <property type="entry name" value="RecF/RecN/SMC, N-terminal domain"/>
    <property type="match status" value="1"/>
</dbReference>
<evidence type="ECO:0000259" key="6">
    <source>
        <dbReference type="Pfam" id="PF02463"/>
    </source>
</evidence>
<name>A0A3B0XCF9_9ZZZZ</name>
<dbReference type="GO" id="GO:0005524">
    <property type="term" value="F:ATP binding"/>
    <property type="evidence" value="ECO:0007669"/>
    <property type="project" value="UniProtKB-KW"/>
</dbReference>
<dbReference type="GO" id="GO:0000731">
    <property type="term" value="P:DNA synthesis involved in DNA repair"/>
    <property type="evidence" value="ECO:0007669"/>
    <property type="project" value="TreeGrafter"/>
</dbReference>
<reference evidence="7" key="1">
    <citation type="submission" date="2018-06" db="EMBL/GenBank/DDBJ databases">
        <authorList>
            <person name="Zhirakovskaya E."/>
        </authorList>
    </citation>
    <scope>NUCLEOTIDE SEQUENCE</scope>
</reference>
<protein>
    <submittedName>
        <fullName evidence="7">DNA recombination and repair protein RecF</fullName>
    </submittedName>
</protein>
<dbReference type="HAMAP" id="MF_00365">
    <property type="entry name" value="RecF"/>
    <property type="match status" value="1"/>
</dbReference>
<dbReference type="InterPro" id="IPR042174">
    <property type="entry name" value="RecF_2"/>
</dbReference>
<evidence type="ECO:0000256" key="3">
    <source>
        <dbReference type="ARBA" id="ARBA00022741"/>
    </source>
</evidence>
<dbReference type="NCBIfam" id="TIGR00611">
    <property type="entry name" value="recf"/>
    <property type="match status" value="1"/>
</dbReference>
<dbReference type="GO" id="GO:0006302">
    <property type="term" value="P:double-strand break repair"/>
    <property type="evidence" value="ECO:0007669"/>
    <property type="project" value="TreeGrafter"/>
</dbReference>